<protein>
    <submittedName>
        <fullName evidence="1">Uncharacterized protein</fullName>
    </submittedName>
</protein>
<comment type="caution">
    <text evidence="1">The sequence shown here is derived from an EMBL/GenBank/DDBJ whole genome shotgun (WGS) entry which is preliminary data.</text>
</comment>
<evidence type="ECO:0000313" key="3">
    <source>
        <dbReference type="Proteomes" id="UP000490939"/>
    </source>
</evidence>
<dbReference type="EMBL" id="WNWR01000329">
    <property type="protein sequence ID" value="KAE9982940.1"/>
    <property type="molecule type" value="Genomic_DNA"/>
</dbReference>
<sequence length="170" mass="19556">MQRTPKSIYVTSSLDVALDAAQELHRVQESKKVTLRQPSNTNQSDHEAVFLTMFNRAIQWEKDIPNEYRSNPIWLDSYRRGRHDGLQAFMLRRFPYLFGKEGGDEIFEGMWKFCIKACKGSVANQEDVKSDLEAMMRKMSLDTENMEGLMAGIDWGSLGSHVVKSEMDIN</sequence>
<proteinExistence type="predicted"/>
<organism evidence="1 3">
    <name type="scientific">Venturia inaequalis</name>
    <name type="common">Apple scab fungus</name>
    <dbReference type="NCBI Taxonomy" id="5025"/>
    <lineage>
        <taxon>Eukaryota</taxon>
        <taxon>Fungi</taxon>
        <taxon>Dikarya</taxon>
        <taxon>Ascomycota</taxon>
        <taxon>Pezizomycotina</taxon>
        <taxon>Dothideomycetes</taxon>
        <taxon>Pleosporomycetidae</taxon>
        <taxon>Venturiales</taxon>
        <taxon>Venturiaceae</taxon>
        <taxon>Venturia</taxon>
    </lineage>
</organism>
<name>A0A8H3V6I0_VENIN</name>
<reference evidence="1 3" key="1">
    <citation type="submission" date="2019-07" db="EMBL/GenBank/DDBJ databases">
        <title>Venturia inaequalis Genome Resource.</title>
        <authorList>
            <person name="Lichtner F.J."/>
        </authorList>
    </citation>
    <scope>NUCLEOTIDE SEQUENCE [LARGE SCALE GENOMIC DNA]</scope>
    <source>
        <strain evidence="2">Bline_iso_100314</strain>
        <strain evidence="1 3">DMI_063113</strain>
    </source>
</reference>
<evidence type="ECO:0000313" key="2">
    <source>
        <dbReference type="EMBL" id="KAE9985155.1"/>
    </source>
</evidence>
<dbReference type="EMBL" id="WNWQ01000009">
    <property type="protein sequence ID" value="KAE9985155.1"/>
    <property type="molecule type" value="Genomic_DNA"/>
</dbReference>
<accession>A0A8H3V6I0</accession>
<dbReference type="Proteomes" id="UP000490939">
    <property type="component" value="Unassembled WGS sequence"/>
</dbReference>
<dbReference type="AlphaFoldDB" id="A0A8H3V6I0"/>
<gene>
    <name evidence="2" type="ORF">BLS_009633</name>
    <name evidence="1" type="ORF">EG327_005681</name>
</gene>
<evidence type="ECO:0000313" key="1">
    <source>
        <dbReference type="EMBL" id="KAE9982940.1"/>
    </source>
</evidence>
<keyword evidence="3" id="KW-1185">Reference proteome</keyword>
<dbReference type="Proteomes" id="UP000433883">
    <property type="component" value="Unassembled WGS sequence"/>
</dbReference>